<feature type="non-terminal residue" evidence="8">
    <location>
        <position position="225"/>
    </location>
</feature>
<dbReference type="Proteomes" id="UP000054359">
    <property type="component" value="Unassembled WGS sequence"/>
</dbReference>
<keyword evidence="5 8" id="KW-0223">Dioxygenase</keyword>
<dbReference type="SUPFAM" id="SSF51182">
    <property type="entry name" value="RmlC-like cupins"/>
    <property type="match status" value="2"/>
</dbReference>
<dbReference type="GO" id="GO:0046874">
    <property type="term" value="P:quinolinate metabolic process"/>
    <property type="evidence" value="ECO:0007669"/>
    <property type="project" value="TreeGrafter"/>
</dbReference>
<dbReference type="PANTHER" id="PTHR15497:SF1">
    <property type="entry name" value="3-HYDROXYANTHRANILATE 3,4-DIOXYGENASE"/>
    <property type="match status" value="1"/>
</dbReference>
<organism evidence="8 9">
    <name type="scientific">Stegodyphus mimosarum</name>
    <name type="common">African social velvet spider</name>
    <dbReference type="NCBI Taxonomy" id="407821"/>
    <lineage>
        <taxon>Eukaryota</taxon>
        <taxon>Metazoa</taxon>
        <taxon>Ecdysozoa</taxon>
        <taxon>Arthropoda</taxon>
        <taxon>Chelicerata</taxon>
        <taxon>Arachnida</taxon>
        <taxon>Araneae</taxon>
        <taxon>Araneomorphae</taxon>
        <taxon>Entelegynae</taxon>
        <taxon>Eresoidea</taxon>
        <taxon>Eresidae</taxon>
        <taxon>Stegodyphus</taxon>
    </lineage>
</organism>
<dbReference type="AlphaFoldDB" id="A0A087UQM3"/>
<dbReference type="PANTHER" id="PTHR15497">
    <property type="entry name" value="3-HYDROXYANTHRANILATE 3,4-DIOXYGENASE"/>
    <property type="match status" value="1"/>
</dbReference>
<proteinExistence type="predicted"/>
<dbReference type="EMBL" id="KK121070">
    <property type="protein sequence ID" value="KFM79662.1"/>
    <property type="molecule type" value="Genomic_DNA"/>
</dbReference>
<dbReference type="InterPro" id="IPR011051">
    <property type="entry name" value="RmlC_Cupin_sf"/>
</dbReference>
<evidence type="ECO:0000256" key="6">
    <source>
        <dbReference type="ARBA" id="ARBA00023002"/>
    </source>
</evidence>
<reference evidence="8 9" key="1">
    <citation type="submission" date="2013-11" db="EMBL/GenBank/DDBJ databases">
        <title>Genome sequencing of Stegodyphus mimosarum.</title>
        <authorList>
            <person name="Bechsgaard J."/>
        </authorList>
    </citation>
    <scope>NUCLEOTIDE SEQUENCE [LARGE SCALE GENOMIC DNA]</scope>
</reference>
<sequence length="225" mass="25950">MLKGDMRLVVVERGMFKDIPIKEGEVFLLPARIPHSPQRTADTIGLVIERERLPSEMDCLRYYVEGSNDILYEKWFHCENLEELGPLIKEFFASEQYKTGKPIPGTILEDKPVKQDYQRLLDTPFSLKTWLRSNEEAIDKEGKKRLFEGNYVSRVYVLGKGSHVPDADIPETFLWQIGGKSEVEVDNKTYEFRENQTMLLQAGEKYVLRNSTGGRTLSLVMNAKK</sequence>
<dbReference type="GO" id="GO:0000334">
    <property type="term" value="F:3-hydroxyanthranilate 3,4-dioxygenase activity"/>
    <property type="evidence" value="ECO:0007669"/>
    <property type="project" value="InterPro"/>
</dbReference>
<keyword evidence="9" id="KW-1185">Reference proteome</keyword>
<name>A0A087UQM3_STEMI</name>
<evidence type="ECO:0000256" key="4">
    <source>
        <dbReference type="ARBA" id="ARBA00022723"/>
    </source>
</evidence>
<evidence type="ECO:0000256" key="2">
    <source>
        <dbReference type="ARBA" id="ARBA00002752"/>
    </source>
</evidence>
<dbReference type="GO" id="GO:0034354">
    <property type="term" value="P:'de novo' NAD+ biosynthetic process from L-tryptophan"/>
    <property type="evidence" value="ECO:0007669"/>
    <property type="project" value="TreeGrafter"/>
</dbReference>
<keyword evidence="7" id="KW-0408">Iron</keyword>
<comment type="cofactor">
    <cofactor evidence="1">
        <name>Fe(2+)</name>
        <dbReference type="ChEBI" id="CHEBI:29033"/>
    </cofactor>
</comment>
<dbReference type="Pfam" id="PF06052">
    <property type="entry name" value="3-HAO"/>
    <property type="match status" value="1"/>
</dbReference>
<accession>A0A087UQM3</accession>
<dbReference type="CDD" id="cd06123">
    <property type="entry name" value="cupin_HAO"/>
    <property type="match status" value="1"/>
</dbReference>
<evidence type="ECO:0000256" key="1">
    <source>
        <dbReference type="ARBA" id="ARBA00001954"/>
    </source>
</evidence>
<evidence type="ECO:0000256" key="7">
    <source>
        <dbReference type="ARBA" id="ARBA00023004"/>
    </source>
</evidence>
<dbReference type="GO" id="GO:0005737">
    <property type="term" value="C:cytoplasm"/>
    <property type="evidence" value="ECO:0007669"/>
    <property type="project" value="TreeGrafter"/>
</dbReference>
<dbReference type="OMA" id="MWLWQLE"/>
<dbReference type="InterPro" id="IPR014710">
    <property type="entry name" value="RmlC-like_jellyroll"/>
</dbReference>
<keyword evidence="4" id="KW-0479">Metal-binding</keyword>
<keyword evidence="6" id="KW-0560">Oxidoreductase</keyword>
<dbReference type="OrthoDB" id="204928at2759"/>
<gene>
    <name evidence="8" type="ORF">X975_12761</name>
</gene>
<evidence type="ECO:0000256" key="5">
    <source>
        <dbReference type="ARBA" id="ARBA00022964"/>
    </source>
</evidence>
<dbReference type="GO" id="GO:0005506">
    <property type="term" value="F:iron ion binding"/>
    <property type="evidence" value="ECO:0007669"/>
    <property type="project" value="InterPro"/>
</dbReference>
<evidence type="ECO:0000256" key="3">
    <source>
        <dbReference type="ARBA" id="ARBA00022642"/>
    </source>
</evidence>
<dbReference type="Gene3D" id="2.60.120.10">
    <property type="entry name" value="Jelly Rolls"/>
    <property type="match status" value="1"/>
</dbReference>
<dbReference type="InterPro" id="IPR010329">
    <property type="entry name" value="3hydroanth_dOase"/>
</dbReference>
<keyword evidence="3" id="KW-0662">Pyridine nucleotide biosynthesis</keyword>
<protein>
    <submittedName>
        <fullName evidence="8">3-hydroxyanthranilate 3,4-dioxygenase</fullName>
    </submittedName>
</protein>
<dbReference type="STRING" id="407821.A0A087UQM3"/>
<evidence type="ECO:0000313" key="8">
    <source>
        <dbReference type="EMBL" id="KFM79662.1"/>
    </source>
</evidence>
<comment type="function">
    <text evidence="2">Catalyzes the oxidative ring opening of 3-hydroxyanthranilate to 2-amino-3-carboxymuconate semialdehyde, which spontaneously cyclizes to quinolinate.</text>
</comment>
<evidence type="ECO:0000313" key="9">
    <source>
        <dbReference type="Proteomes" id="UP000054359"/>
    </source>
</evidence>